<sequence>MPHPEQQRSDPAPSRRRLVRGIAAHSHRPFPPFRHALTSRQAR</sequence>
<dbReference type="Proteomes" id="UP000030760">
    <property type="component" value="Unassembled WGS sequence"/>
</dbReference>
<evidence type="ECO:0000313" key="3">
    <source>
        <dbReference type="Proteomes" id="UP000030760"/>
    </source>
</evidence>
<accession>M3DE05</accession>
<gene>
    <name evidence="2" type="ORF">SBD_4464</name>
</gene>
<evidence type="ECO:0000256" key="1">
    <source>
        <dbReference type="SAM" id="MobiDB-lite"/>
    </source>
</evidence>
<feature type="region of interest" description="Disordered" evidence="1">
    <location>
        <begin position="22"/>
        <end position="43"/>
    </location>
</feature>
<dbReference type="EMBL" id="KB405078">
    <property type="protein sequence ID" value="EMF54797.1"/>
    <property type="molecule type" value="Genomic_DNA"/>
</dbReference>
<dbReference type="AlphaFoldDB" id="M3DE05"/>
<reference evidence="3" key="1">
    <citation type="journal article" date="2013" name="Genome Announc.">
        <title>Draft Genome Sequence of Streptomyces bottropensis ATCC 25435, a Bottromycin-Producing Actinomycete.</title>
        <authorList>
            <person name="Zhang H."/>
            <person name="Zhou W."/>
            <person name="Zhuang Y."/>
            <person name="Liang X."/>
            <person name="Liu T."/>
        </authorList>
    </citation>
    <scope>NUCLEOTIDE SEQUENCE [LARGE SCALE GENOMIC DNA]</scope>
    <source>
        <strain evidence="3">ATCC 25435</strain>
    </source>
</reference>
<name>M3DE05_9ACTN</name>
<protein>
    <submittedName>
        <fullName evidence="2">Uncharacterized protein</fullName>
    </submittedName>
</protein>
<organism evidence="2 3">
    <name type="scientific">Streptomyces bottropensis ATCC 25435</name>
    <dbReference type="NCBI Taxonomy" id="1054862"/>
    <lineage>
        <taxon>Bacteria</taxon>
        <taxon>Bacillati</taxon>
        <taxon>Actinomycetota</taxon>
        <taxon>Actinomycetes</taxon>
        <taxon>Kitasatosporales</taxon>
        <taxon>Streptomycetaceae</taxon>
        <taxon>Streptomyces</taxon>
    </lineage>
</organism>
<proteinExistence type="predicted"/>
<evidence type="ECO:0000313" key="2">
    <source>
        <dbReference type="EMBL" id="EMF54797.1"/>
    </source>
</evidence>